<keyword evidence="2" id="KW-0812">Transmembrane</keyword>
<gene>
    <name evidence="4" type="ORF">H9786_03620</name>
</gene>
<feature type="compositionally biased region" description="Basic and acidic residues" evidence="1">
    <location>
        <begin position="215"/>
        <end position="242"/>
    </location>
</feature>
<dbReference type="GO" id="GO:0004222">
    <property type="term" value="F:metalloendopeptidase activity"/>
    <property type="evidence" value="ECO:0007669"/>
    <property type="project" value="TreeGrafter"/>
</dbReference>
<reference evidence="4" key="2">
    <citation type="submission" date="2021-04" db="EMBL/GenBank/DDBJ databases">
        <authorList>
            <person name="Gilroy R."/>
        </authorList>
    </citation>
    <scope>NUCLEOTIDE SEQUENCE</scope>
    <source>
        <strain evidence="4">ChiHjej13B12-24818</strain>
    </source>
</reference>
<feature type="transmembrane region" description="Helical" evidence="2">
    <location>
        <begin position="54"/>
        <end position="74"/>
    </location>
</feature>
<evidence type="ECO:0000259" key="3">
    <source>
        <dbReference type="Pfam" id="PF01551"/>
    </source>
</evidence>
<accession>A0A9D2LBP4</accession>
<proteinExistence type="predicted"/>
<keyword evidence="2" id="KW-0472">Membrane</keyword>
<dbReference type="InterPro" id="IPR011055">
    <property type="entry name" value="Dup_hybrid_motif"/>
</dbReference>
<evidence type="ECO:0000313" key="4">
    <source>
        <dbReference type="EMBL" id="HJB09613.1"/>
    </source>
</evidence>
<sequence length="342" mass="36871">MTFVPRRRPDDRPQARTTDTTRGVPVRILFTLAGPAVAIGAVLVIAAVQLDLGIGPAYLLGVLLIVLGVAGQLLKVRRQRPRQDPPPFQILVPVTGRWRGLNSPASKVPSHTHGLAQTYAIDITHEPVGSPPRALDWVWPPMRRPGTFPSFGQPVLAPFDGVVLQARSRSRDHLTRLSPLGLIYLLVESFVRSLGAPRHLLGNYLLIQADDDTERGERGLGEPGERESDRGEPDGDTDRLETDGSESGGGPVAVLAHLRRGSLRVAPGDRVVAGEVLAECGNSGNSSDPHVHFQLMNGPEIDTAQGLPFQWSYRDDHGAEQLGVPANEELFIAPPARSPGTP</sequence>
<protein>
    <submittedName>
        <fullName evidence="4">M23 family metallopeptidase</fullName>
    </submittedName>
</protein>
<evidence type="ECO:0000313" key="5">
    <source>
        <dbReference type="Proteomes" id="UP000823823"/>
    </source>
</evidence>
<organism evidence="4 5">
    <name type="scientific">Candidatus Brachybacterium merdavium</name>
    <dbReference type="NCBI Taxonomy" id="2838513"/>
    <lineage>
        <taxon>Bacteria</taxon>
        <taxon>Bacillati</taxon>
        <taxon>Actinomycetota</taxon>
        <taxon>Actinomycetes</taxon>
        <taxon>Micrococcales</taxon>
        <taxon>Dermabacteraceae</taxon>
        <taxon>Brachybacterium</taxon>
    </lineage>
</organism>
<keyword evidence="2" id="KW-1133">Transmembrane helix</keyword>
<comment type="caution">
    <text evidence="4">The sequence shown here is derived from an EMBL/GenBank/DDBJ whole genome shotgun (WGS) entry which is preliminary data.</text>
</comment>
<dbReference type="InterPro" id="IPR050570">
    <property type="entry name" value="Cell_wall_metabolism_enzyme"/>
</dbReference>
<dbReference type="Gene3D" id="2.70.70.10">
    <property type="entry name" value="Glucose Permease (Domain IIA)"/>
    <property type="match status" value="1"/>
</dbReference>
<dbReference type="SUPFAM" id="SSF51261">
    <property type="entry name" value="Duplicated hybrid motif"/>
    <property type="match status" value="1"/>
</dbReference>
<feature type="region of interest" description="Disordered" evidence="1">
    <location>
        <begin position="213"/>
        <end position="252"/>
    </location>
</feature>
<dbReference type="Proteomes" id="UP000823823">
    <property type="component" value="Unassembled WGS sequence"/>
</dbReference>
<name>A0A9D2LBP4_9MICO</name>
<dbReference type="AlphaFoldDB" id="A0A9D2LBP4"/>
<dbReference type="CDD" id="cd12797">
    <property type="entry name" value="M23_peptidase"/>
    <property type="match status" value="1"/>
</dbReference>
<evidence type="ECO:0000256" key="1">
    <source>
        <dbReference type="SAM" id="MobiDB-lite"/>
    </source>
</evidence>
<dbReference type="PANTHER" id="PTHR21666">
    <property type="entry name" value="PEPTIDASE-RELATED"/>
    <property type="match status" value="1"/>
</dbReference>
<dbReference type="PANTHER" id="PTHR21666:SF270">
    <property type="entry name" value="MUREIN HYDROLASE ACTIVATOR ENVC"/>
    <property type="match status" value="1"/>
</dbReference>
<dbReference type="InterPro" id="IPR016047">
    <property type="entry name" value="M23ase_b-sheet_dom"/>
</dbReference>
<feature type="domain" description="M23ase beta-sheet core" evidence="3">
    <location>
        <begin position="248"/>
        <end position="297"/>
    </location>
</feature>
<feature type="transmembrane region" description="Helical" evidence="2">
    <location>
        <begin position="26"/>
        <end position="48"/>
    </location>
</feature>
<dbReference type="Pfam" id="PF01551">
    <property type="entry name" value="Peptidase_M23"/>
    <property type="match status" value="1"/>
</dbReference>
<dbReference type="EMBL" id="DWZH01000028">
    <property type="protein sequence ID" value="HJB09613.1"/>
    <property type="molecule type" value="Genomic_DNA"/>
</dbReference>
<evidence type="ECO:0000256" key="2">
    <source>
        <dbReference type="SAM" id="Phobius"/>
    </source>
</evidence>
<reference evidence="4" key="1">
    <citation type="journal article" date="2021" name="PeerJ">
        <title>Extensive microbial diversity within the chicken gut microbiome revealed by metagenomics and culture.</title>
        <authorList>
            <person name="Gilroy R."/>
            <person name="Ravi A."/>
            <person name="Getino M."/>
            <person name="Pursley I."/>
            <person name="Horton D.L."/>
            <person name="Alikhan N.F."/>
            <person name="Baker D."/>
            <person name="Gharbi K."/>
            <person name="Hall N."/>
            <person name="Watson M."/>
            <person name="Adriaenssens E.M."/>
            <person name="Foster-Nyarko E."/>
            <person name="Jarju S."/>
            <person name="Secka A."/>
            <person name="Antonio M."/>
            <person name="Oren A."/>
            <person name="Chaudhuri R.R."/>
            <person name="La Ragione R."/>
            <person name="Hildebrand F."/>
            <person name="Pallen M.J."/>
        </authorList>
    </citation>
    <scope>NUCLEOTIDE SEQUENCE</scope>
    <source>
        <strain evidence="4">ChiHjej13B12-24818</strain>
    </source>
</reference>